<name>A0AAV4TYX5_CAEEX</name>
<evidence type="ECO:0000313" key="2">
    <source>
        <dbReference type="Proteomes" id="UP001054945"/>
    </source>
</evidence>
<dbReference type="Proteomes" id="UP001054945">
    <property type="component" value="Unassembled WGS sequence"/>
</dbReference>
<protein>
    <submittedName>
        <fullName evidence="1">Uncharacterized protein</fullName>
    </submittedName>
</protein>
<reference evidence="1 2" key="1">
    <citation type="submission" date="2021-06" db="EMBL/GenBank/DDBJ databases">
        <title>Caerostris extrusa draft genome.</title>
        <authorList>
            <person name="Kono N."/>
            <person name="Arakawa K."/>
        </authorList>
    </citation>
    <scope>NUCLEOTIDE SEQUENCE [LARGE SCALE GENOMIC DNA]</scope>
</reference>
<accession>A0AAV4TYX5</accession>
<gene>
    <name evidence="1" type="ORF">CEXT_197801</name>
</gene>
<evidence type="ECO:0000313" key="1">
    <source>
        <dbReference type="EMBL" id="GIY49743.1"/>
    </source>
</evidence>
<dbReference type="EMBL" id="BPLR01011875">
    <property type="protein sequence ID" value="GIY49743.1"/>
    <property type="molecule type" value="Genomic_DNA"/>
</dbReference>
<keyword evidence="2" id="KW-1185">Reference proteome</keyword>
<dbReference type="AlphaFoldDB" id="A0AAV4TYX5"/>
<comment type="caution">
    <text evidence="1">The sequence shown here is derived from an EMBL/GenBank/DDBJ whole genome shotgun (WGS) entry which is preliminary data.</text>
</comment>
<sequence length="84" mass="9528">MFESMMMMIDPKLCAANVFPSIRWRLEISIESLSSVIDLSRSPNRRMPGAGIFAMRCDQLQRTEIKLNGMLRIGVDRDGDCSFA</sequence>
<organism evidence="1 2">
    <name type="scientific">Caerostris extrusa</name>
    <name type="common">Bark spider</name>
    <name type="synonym">Caerostris bankana</name>
    <dbReference type="NCBI Taxonomy" id="172846"/>
    <lineage>
        <taxon>Eukaryota</taxon>
        <taxon>Metazoa</taxon>
        <taxon>Ecdysozoa</taxon>
        <taxon>Arthropoda</taxon>
        <taxon>Chelicerata</taxon>
        <taxon>Arachnida</taxon>
        <taxon>Araneae</taxon>
        <taxon>Araneomorphae</taxon>
        <taxon>Entelegynae</taxon>
        <taxon>Araneoidea</taxon>
        <taxon>Araneidae</taxon>
        <taxon>Caerostris</taxon>
    </lineage>
</organism>
<proteinExistence type="predicted"/>